<sequence>MRARKTDPATSKLAGENAANFAPCHYRAILLALADIKNGTADEIAVYCWLDKYQISRRLPEMTNYVRVTTETRLSKKGRQSRVWAITKAGLAFLKQTNKI</sequence>
<proteinExistence type="predicted"/>
<reference evidence="1" key="1">
    <citation type="submission" date="2020-04" db="EMBL/GenBank/DDBJ databases">
        <authorList>
            <person name="Chiriac C."/>
            <person name="Salcher M."/>
            <person name="Ghai R."/>
            <person name="Kavagutti S V."/>
        </authorList>
    </citation>
    <scope>NUCLEOTIDE SEQUENCE</scope>
</reference>
<protein>
    <submittedName>
        <fullName evidence="1">Uncharacterized protein</fullName>
    </submittedName>
</protein>
<gene>
    <name evidence="1" type="ORF">UFOVP835_30</name>
</gene>
<evidence type="ECO:0000313" key="1">
    <source>
        <dbReference type="EMBL" id="CAB4166357.1"/>
    </source>
</evidence>
<accession>A0A6J5P5A3</accession>
<dbReference type="EMBL" id="LR796787">
    <property type="protein sequence ID" value="CAB4166357.1"/>
    <property type="molecule type" value="Genomic_DNA"/>
</dbReference>
<organism evidence="1">
    <name type="scientific">uncultured Caudovirales phage</name>
    <dbReference type="NCBI Taxonomy" id="2100421"/>
    <lineage>
        <taxon>Viruses</taxon>
        <taxon>Duplodnaviria</taxon>
        <taxon>Heunggongvirae</taxon>
        <taxon>Uroviricota</taxon>
        <taxon>Caudoviricetes</taxon>
        <taxon>Peduoviridae</taxon>
        <taxon>Maltschvirus</taxon>
        <taxon>Maltschvirus maltsch</taxon>
    </lineage>
</organism>
<name>A0A6J5P5A3_9CAUD</name>